<sequence length="90" mass="9639">MGGGSMGSSYSSPTTDAGASVAPGAAASARFRRRSLVKVRARLAAFCCWWWWCGAATCASIGVALSHRRLRFLFFSSFLWSCGVRPVLTS</sequence>
<keyword evidence="2" id="KW-0472">Membrane</keyword>
<keyword evidence="2" id="KW-0812">Transmembrane</keyword>
<organism evidence="3">
    <name type="scientific">Arundo donax</name>
    <name type="common">Giant reed</name>
    <name type="synonym">Donax arundinaceus</name>
    <dbReference type="NCBI Taxonomy" id="35708"/>
    <lineage>
        <taxon>Eukaryota</taxon>
        <taxon>Viridiplantae</taxon>
        <taxon>Streptophyta</taxon>
        <taxon>Embryophyta</taxon>
        <taxon>Tracheophyta</taxon>
        <taxon>Spermatophyta</taxon>
        <taxon>Magnoliopsida</taxon>
        <taxon>Liliopsida</taxon>
        <taxon>Poales</taxon>
        <taxon>Poaceae</taxon>
        <taxon>PACMAD clade</taxon>
        <taxon>Arundinoideae</taxon>
        <taxon>Arundineae</taxon>
        <taxon>Arundo</taxon>
    </lineage>
</organism>
<keyword evidence="2" id="KW-1133">Transmembrane helix</keyword>
<feature type="transmembrane region" description="Helical" evidence="2">
    <location>
        <begin position="43"/>
        <end position="64"/>
    </location>
</feature>
<evidence type="ECO:0000256" key="2">
    <source>
        <dbReference type="SAM" id="Phobius"/>
    </source>
</evidence>
<reference evidence="3" key="2">
    <citation type="journal article" date="2015" name="Data Brief">
        <title>Shoot transcriptome of the giant reed, Arundo donax.</title>
        <authorList>
            <person name="Barrero R.A."/>
            <person name="Guerrero F.D."/>
            <person name="Moolhuijzen P."/>
            <person name="Goolsby J.A."/>
            <person name="Tidwell J."/>
            <person name="Bellgard S.E."/>
            <person name="Bellgard M.I."/>
        </authorList>
    </citation>
    <scope>NUCLEOTIDE SEQUENCE</scope>
    <source>
        <tissue evidence="3">Shoot tissue taken approximately 20 cm above the soil surface</tissue>
    </source>
</reference>
<dbReference type="EMBL" id="GBRH01160262">
    <property type="protein sequence ID" value="JAE37634.1"/>
    <property type="molecule type" value="Transcribed_RNA"/>
</dbReference>
<reference evidence="3" key="1">
    <citation type="submission" date="2014-09" db="EMBL/GenBank/DDBJ databases">
        <authorList>
            <person name="Magalhaes I.L.F."/>
            <person name="Oliveira U."/>
            <person name="Santos F.R."/>
            <person name="Vidigal T.H.D.A."/>
            <person name="Brescovit A.D."/>
            <person name="Santos A.J."/>
        </authorList>
    </citation>
    <scope>NUCLEOTIDE SEQUENCE</scope>
    <source>
        <tissue evidence="3">Shoot tissue taken approximately 20 cm above the soil surface</tissue>
    </source>
</reference>
<protein>
    <submittedName>
        <fullName evidence="3">Uncharacterized protein</fullName>
    </submittedName>
</protein>
<name>A0A0A9HPA1_ARUDO</name>
<feature type="compositionally biased region" description="Low complexity" evidence="1">
    <location>
        <begin position="7"/>
        <end position="20"/>
    </location>
</feature>
<accession>A0A0A9HPA1</accession>
<dbReference type="AlphaFoldDB" id="A0A0A9HPA1"/>
<evidence type="ECO:0000313" key="3">
    <source>
        <dbReference type="EMBL" id="JAE37634.1"/>
    </source>
</evidence>
<evidence type="ECO:0000256" key="1">
    <source>
        <dbReference type="SAM" id="MobiDB-lite"/>
    </source>
</evidence>
<proteinExistence type="predicted"/>
<feature type="region of interest" description="Disordered" evidence="1">
    <location>
        <begin position="1"/>
        <end position="20"/>
    </location>
</feature>